<sequence>MAPFLQEFSKRKMSADDVECLESTLALQDMNGAQWVTEALRAGFPAFFSRPPTPTPTVNAPERAAKSTVQTRPITKDVHPSARFRSNLSRSPGTFFAGDDVPTSKSRDRSTTSKRKGRSPTPHSTIEINSDSDEEATTARQAKRRSKVTDLAMIQHHNINLRARTSNRRQALPGFTQDVKDVWQDEDYNNWDDDYSTTVLEQTPERRLVVSDIEDCDDTDCRDSDKGERQPESQGGSTPVEDEELNPFLYEDMIPNFSRDRQDVVNKFNVDGVITIGKGDQALKALSGATLWQQAYGIRKYILPSEERTVWMFERGGLKKHTLEPVKFLTDCGTGLLKFIHDRNDNLDNL</sequence>
<dbReference type="AlphaFoldDB" id="A0A9P3C7M0"/>
<accession>A0A9P3C7M0</accession>
<feature type="region of interest" description="Disordered" evidence="1">
    <location>
        <begin position="209"/>
        <end position="245"/>
    </location>
</feature>
<name>A0A9P3C7M0_9PEZI</name>
<dbReference type="OrthoDB" id="10582364at2759"/>
<dbReference type="RefSeq" id="XP_044652674.1">
    <property type="nucleotide sequence ID" value="XM_044796739.1"/>
</dbReference>
<evidence type="ECO:0000313" key="2">
    <source>
        <dbReference type="EMBL" id="GIZ38187.1"/>
    </source>
</evidence>
<gene>
    <name evidence="2" type="ORF">CKM354_000161000</name>
</gene>
<dbReference type="EMBL" id="BOLY01000001">
    <property type="protein sequence ID" value="GIZ38187.1"/>
    <property type="molecule type" value="Genomic_DNA"/>
</dbReference>
<protein>
    <submittedName>
        <fullName evidence="2">Uncharacterized protein</fullName>
    </submittedName>
</protein>
<evidence type="ECO:0000256" key="1">
    <source>
        <dbReference type="SAM" id="MobiDB-lite"/>
    </source>
</evidence>
<proteinExistence type="predicted"/>
<reference evidence="2 3" key="1">
    <citation type="submission" date="2021-01" db="EMBL/GenBank/DDBJ databases">
        <title>Cercospora kikuchii MAFF 305040 whole genome shotgun sequence.</title>
        <authorList>
            <person name="Kashiwa T."/>
            <person name="Suzuki T."/>
        </authorList>
    </citation>
    <scope>NUCLEOTIDE SEQUENCE [LARGE SCALE GENOMIC DNA]</scope>
    <source>
        <strain evidence="2 3">MAFF 305040</strain>
    </source>
</reference>
<evidence type="ECO:0000313" key="3">
    <source>
        <dbReference type="Proteomes" id="UP000825890"/>
    </source>
</evidence>
<dbReference type="GeneID" id="68287185"/>
<keyword evidence="3" id="KW-1185">Reference proteome</keyword>
<feature type="compositionally biased region" description="Basic and acidic residues" evidence="1">
    <location>
        <begin position="219"/>
        <end position="231"/>
    </location>
</feature>
<organism evidence="2 3">
    <name type="scientific">Cercospora kikuchii</name>
    <dbReference type="NCBI Taxonomy" id="84275"/>
    <lineage>
        <taxon>Eukaryota</taxon>
        <taxon>Fungi</taxon>
        <taxon>Dikarya</taxon>
        <taxon>Ascomycota</taxon>
        <taxon>Pezizomycotina</taxon>
        <taxon>Dothideomycetes</taxon>
        <taxon>Dothideomycetidae</taxon>
        <taxon>Mycosphaerellales</taxon>
        <taxon>Mycosphaerellaceae</taxon>
        <taxon>Cercospora</taxon>
    </lineage>
</organism>
<dbReference type="Proteomes" id="UP000825890">
    <property type="component" value="Unassembled WGS sequence"/>
</dbReference>
<feature type="region of interest" description="Disordered" evidence="1">
    <location>
        <begin position="47"/>
        <end position="151"/>
    </location>
</feature>
<comment type="caution">
    <text evidence="2">The sequence shown here is derived from an EMBL/GenBank/DDBJ whole genome shotgun (WGS) entry which is preliminary data.</text>
</comment>